<dbReference type="Pfam" id="PF00134">
    <property type="entry name" value="Cyclin_N"/>
    <property type="match status" value="2"/>
</dbReference>
<evidence type="ECO:0000256" key="7">
    <source>
        <dbReference type="RuleBase" id="RU000383"/>
    </source>
</evidence>
<evidence type="ECO:0000256" key="5">
    <source>
        <dbReference type="ARBA" id="ARBA00059307"/>
    </source>
</evidence>
<dbReference type="FunFam" id="1.10.472.10:FF:000032">
    <property type="entry name" value="G2/mitotic-specific cyclin-1"/>
    <property type="match status" value="1"/>
</dbReference>
<evidence type="ECO:0000313" key="10">
    <source>
        <dbReference type="EMBL" id="GEZ76088.1"/>
    </source>
</evidence>
<dbReference type="InterPro" id="IPR013763">
    <property type="entry name" value="Cyclin-like_dom"/>
</dbReference>
<feature type="non-terminal residue" evidence="10">
    <location>
        <position position="1"/>
    </location>
</feature>
<reference evidence="10" key="1">
    <citation type="journal article" date="2019" name="Sci. Rep.">
        <title>Draft genome of Tanacetum cinerariifolium, the natural source of mosquito coil.</title>
        <authorList>
            <person name="Yamashiro T."/>
            <person name="Shiraishi A."/>
            <person name="Satake H."/>
            <person name="Nakayama K."/>
        </authorList>
    </citation>
    <scope>NUCLEOTIDE SEQUENCE</scope>
</reference>
<proteinExistence type="inferred from homology"/>
<evidence type="ECO:0000256" key="2">
    <source>
        <dbReference type="ARBA" id="ARBA00022618"/>
    </source>
</evidence>
<dbReference type="InterPro" id="IPR039361">
    <property type="entry name" value="Cyclin"/>
</dbReference>
<keyword evidence="2" id="KW-0132">Cell division</keyword>
<dbReference type="InterPro" id="IPR036915">
    <property type="entry name" value="Cyclin-like_sf"/>
</dbReference>
<evidence type="ECO:0000259" key="9">
    <source>
        <dbReference type="SMART" id="SM01332"/>
    </source>
</evidence>
<dbReference type="GO" id="GO:0051301">
    <property type="term" value="P:cell division"/>
    <property type="evidence" value="ECO:0007669"/>
    <property type="project" value="UniProtKB-KW"/>
</dbReference>
<dbReference type="InterPro" id="IPR006671">
    <property type="entry name" value="Cyclin_N"/>
</dbReference>
<keyword evidence="3 7" id="KW-0195">Cyclin</keyword>
<dbReference type="GO" id="GO:0044772">
    <property type="term" value="P:mitotic cell cycle phase transition"/>
    <property type="evidence" value="ECO:0007669"/>
    <property type="project" value="InterPro"/>
</dbReference>
<dbReference type="AlphaFoldDB" id="A0A699IQK9"/>
<evidence type="ECO:0000256" key="3">
    <source>
        <dbReference type="ARBA" id="ARBA00023127"/>
    </source>
</evidence>
<comment type="subunit">
    <text evidence="6">Interacts with the CDC2 and CDK2 protein kinases to form a serine/threonine kinase holoenzyme complex. The cyclin subunit imparts substrate specificity to the complex.</text>
</comment>
<protein>
    <submittedName>
        <fullName evidence="10">G2/mitotic-specific cyclin S13-7-like</fullName>
    </submittedName>
</protein>
<dbReference type="GO" id="GO:0016538">
    <property type="term" value="F:cyclin-dependent protein serine/threonine kinase regulator activity"/>
    <property type="evidence" value="ECO:0007669"/>
    <property type="project" value="InterPro"/>
</dbReference>
<dbReference type="InterPro" id="IPR004367">
    <property type="entry name" value="Cyclin_C-dom"/>
</dbReference>
<accession>A0A699IQK9</accession>
<comment type="function">
    <text evidence="5">Essential for the control of the cell cycle at the G2/M (mitosis) transition. G2/M cyclins accumulate steadily during G2 and are abruptly destroyed at mitosis.</text>
</comment>
<comment type="caution">
    <text evidence="10">The sequence shown here is derived from an EMBL/GenBank/DDBJ whole genome shotgun (WGS) entry which is preliminary data.</text>
</comment>
<dbReference type="GO" id="GO:0010332">
    <property type="term" value="P:response to gamma radiation"/>
    <property type="evidence" value="ECO:0007669"/>
    <property type="project" value="UniProtKB-ARBA"/>
</dbReference>
<dbReference type="EMBL" id="BKCJ010319999">
    <property type="protein sequence ID" value="GEZ76088.1"/>
    <property type="molecule type" value="Genomic_DNA"/>
</dbReference>
<feature type="domain" description="Cyclin C-terminal" evidence="9">
    <location>
        <begin position="95"/>
        <end position="214"/>
    </location>
</feature>
<comment type="similarity">
    <text evidence="1">Belongs to the cyclin family. Cyclin AB subfamily.</text>
</comment>
<gene>
    <name evidence="10" type="ORF">Tci_548061</name>
</gene>
<dbReference type="SMART" id="SM00385">
    <property type="entry name" value="CYCLIN"/>
    <property type="match status" value="2"/>
</dbReference>
<dbReference type="PANTHER" id="PTHR10177">
    <property type="entry name" value="CYCLINS"/>
    <property type="match status" value="1"/>
</dbReference>
<sequence>VLLISSKYEEIWPLAINDMINMSDSTYSRDQILAMEKAILSRLGCVLLISSKYEEIWPLAINDMINMSDSTYSRDQILAMEKAILSRLGWYLMVPTPYMFTVWYVNASLPTEIEMENMVLFFIELGLMDYLVTIRNNPSMLAASAVYAARCTLNKTPAWIETLKHYTGYTEDQLGDCAKSLVSFYASASDNKFNVVYKKYVNPDRGAVACFPPATSLSVVNRHK</sequence>
<dbReference type="Gene3D" id="1.10.472.10">
    <property type="entry name" value="Cyclin-like"/>
    <property type="match status" value="3"/>
</dbReference>
<dbReference type="InterPro" id="IPR046965">
    <property type="entry name" value="Cyclin_A/B-like"/>
</dbReference>
<dbReference type="PIRSF" id="PIRSF001771">
    <property type="entry name" value="Cyclin_A_B_D_E"/>
    <property type="match status" value="1"/>
</dbReference>
<evidence type="ECO:0000256" key="4">
    <source>
        <dbReference type="ARBA" id="ARBA00023306"/>
    </source>
</evidence>
<name>A0A699IQK9_TANCI</name>
<dbReference type="SUPFAM" id="SSF47954">
    <property type="entry name" value="Cyclin-like"/>
    <property type="match status" value="3"/>
</dbReference>
<evidence type="ECO:0000256" key="6">
    <source>
        <dbReference type="ARBA" id="ARBA00065123"/>
    </source>
</evidence>
<evidence type="ECO:0000256" key="1">
    <source>
        <dbReference type="ARBA" id="ARBA00006955"/>
    </source>
</evidence>
<dbReference type="SMART" id="SM01332">
    <property type="entry name" value="Cyclin_C"/>
    <property type="match status" value="1"/>
</dbReference>
<organism evidence="10">
    <name type="scientific">Tanacetum cinerariifolium</name>
    <name type="common">Dalmatian daisy</name>
    <name type="synonym">Chrysanthemum cinerariifolium</name>
    <dbReference type="NCBI Taxonomy" id="118510"/>
    <lineage>
        <taxon>Eukaryota</taxon>
        <taxon>Viridiplantae</taxon>
        <taxon>Streptophyta</taxon>
        <taxon>Embryophyta</taxon>
        <taxon>Tracheophyta</taxon>
        <taxon>Spermatophyta</taxon>
        <taxon>Magnoliopsida</taxon>
        <taxon>eudicotyledons</taxon>
        <taxon>Gunneridae</taxon>
        <taxon>Pentapetalae</taxon>
        <taxon>asterids</taxon>
        <taxon>campanulids</taxon>
        <taxon>Asterales</taxon>
        <taxon>Asteraceae</taxon>
        <taxon>Asteroideae</taxon>
        <taxon>Anthemideae</taxon>
        <taxon>Anthemidinae</taxon>
        <taxon>Tanacetum</taxon>
    </lineage>
</organism>
<keyword evidence="4" id="KW-0131">Cell cycle</keyword>
<feature type="domain" description="Cyclin-like" evidence="8">
    <location>
        <begin position="9"/>
        <end position="86"/>
    </location>
</feature>
<dbReference type="Pfam" id="PF02984">
    <property type="entry name" value="Cyclin_C"/>
    <property type="match status" value="1"/>
</dbReference>
<evidence type="ECO:0000259" key="8">
    <source>
        <dbReference type="SMART" id="SM00385"/>
    </source>
</evidence>
<feature type="domain" description="Cyclin-like" evidence="8">
    <location>
        <begin position="100"/>
        <end position="183"/>
    </location>
</feature>